<dbReference type="RefSeq" id="WP_407649746.1">
    <property type="nucleotide sequence ID" value="NZ_JAMTCK010000025.1"/>
</dbReference>
<feature type="domain" description="SIP-like Rossmann fold" evidence="1">
    <location>
        <begin position="10"/>
        <end position="51"/>
    </location>
</feature>
<reference evidence="2" key="1">
    <citation type="submission" date="2022-06" db="EMBL/GenBank/DDBJ databases">
        <title>Genomic Encyclopedia of Archaeal and Bacterial Type Strains, Phase II (KMG-II): from individual species to whole genera.</title>
        <authorList>
            <person name="Goeker M."/>
        </authorList>
    </citation>
    <scope>NUCLEOTIDE SEQUENCE</scope>
    <source>
        <strain evidence="2">DSM 43935</strain>
    </source>
</reference>
<dbReference type="EMBL" id="JAMTCK010000025">
    <property type="protein sequence ID" value="MCP2170136.1"/>
    <property type="molecule type" value="Genomic_DNA"/>
</dbReference>
<dbReference type="AlphaFoldDB" id="A0AAE3KJD3"/>
<gene>
    <name evidence="2" type="ORF">LX83_007027</name>
</gene>
<dbReference type="InterPro" id="IPR039261">
    <property type="entry name" value="FNR_nucleotide-bd"/>
</dbReference>
<evidence type="ECO:0000313" key="3">
    <source>
        <dbReference type="Proteomes" id="UP001206128"/>
    </source>
</evidence>
<sequence length="56" mass="6363">MLPKVRTPESRRMITWVAGEAKLATGLRRHLVNDRGVPKSDIAFFGYWRHGRSSPG</sequence>
<name>A0AAE3KJD3_9PSEU</name>
<evidence type="ECO:0000259" key="1">
    <source>
        <dbReference type="Pfam" id="PF04954"/>
    </source>
</evidence>
<dbReference type="InterPro" id="IPR007037">
    <property type="entry name" value="SIP_rossman_dom"/>
</dbReference>
<dbReference type="Proteomes" id="UP001206128">
    <property type="component" value="Unassembled WGS sequence"/>
</dbReference>
<dbReference type="Pfam" id="PF04954">
    <property type="entry name" value="SIP"/>
    <property type="match status" value="1"/>
</dbReference>
<proteinExistence type="predicted"/>
<comment type="caution">
    <text evidence="2">The sequence shown here is derived from an EMBL/GenBank/DDBJ whole genome shotgun (WGS) entry which is preliminary data.</text>
</comment>
<organism evidence="2 3">
    <name type="scientific">Goodfellowiella coeruleoviolacea</name>
    <dbReference type="NCBI Taxonomy" id="334858"/>
    <lineage>
        <taxon>Bacteria</taxon>
        <taxon>Bacillati</taxon>
        <taxon>Actinomycetota</taxon>
        <taxon>Actinomycetes</taxon>
        <taxon>Pseudonocardiales</taxon>
        <taxon>Pseudonocardiaceae</taxon>
        <taxon>Goodfellowiella</taxon>
    </lineage>
</organism>
<dbReference type="Gene3D" id="3.40.50.80">
    <property type="entry name" value="Nucleotide-binding domain of ferredoxin-NADP reductase (FNR) module"/>
    <property type="match status" value="1"/>
</dbReference>
<accession>A0AAE3KJD3</accession>
<protein>
    <submittedName>
        <fullName evidence="2">Siderophore-interacting protein</fullName>
    </submittedName>
</protein>
<keyword evidence="3" id="KW-1185">Reference proteome</keyword>
<evidence type="ECO:0000313" key="2">
    <source>
        <dbReference type="EMBL" id="MCP2170136.1"/>
    </source>
</evidence>